<evidence type="ECO:0000256" key="2">
    <source>
        <dbReference type="ARBA" id="ARBA00019841"/>
    </source>
</evidence>
<dbReference type="GO" id="GO:0003676">
    <property type="term" value="F:nucleic acid binding"/>
    <property type="evidence" value="ECO:0007669"/>
    <property type="project" value="InterPro"/>
</dbReference>
<dbReference type="NCBIfam" id="TIGR00644">
    <property type="entry name" value="recJ"/>
    <property type="match status" value="1"/>
</dbReference>
<evidence type="ECO:0000313" key="9">
    <source>
        <dbReference type="EMBL" id="PIT96073.1"/>
    </source>
</evidence>
<dbReference type="InterPro" id="IPR004610">
    <property type="entry name" value="RecJ"/>
</dbReference>
<dbReference type="PANTHER" id="PTHR30255">
    <property type="entry name" value="SINGLE-STRANDED-DNA-SPECIFIC EXONUCLEASE RECJ"/>
    <property type="match status" value="1"/>
</dbReference>
<sequence length="579" mass="64380">MEITKQWQVASLITPEVQKNLNSYSPLVAQLLFNRGIENESLARRFFSADWQLDAHNPFSFKDMQSAVEMLVRHIKNGDLIAVAGDYDADGVTASAVVAETIKAIKGKVEVWIPSRLGEGYGLSKLIVDQVIEAGAKLLITVDNGVRAVTEVAYAREKGLEVIVTDHHTSPEGEAIPEPPLINPILERDNYPFKYLAGVGVAFKLMAGLLAESTLSDVQKERLLGKVLDLVALGTVADCVSLTGENRSLVKRGLLELNKLERPGIRALIARTPIKGVISEWHVGWQIAPRLNVAGRMEHANTALALLMTDNQKEADSLAEKVNNQNSQRQSETARIVEYCEQYIETHLMSDKLLIVISPDLATIPDTDKWLEGVIGLVAGRLCEKYSRPVLVICQSEGQIKGSGRSIESFNVVGFLGNFQEYLVRFGGHKMACGFTVKNKKALNEFVIKARDLANEQIDLKDLTPRIKIEAEVDLVDINKEFLDNLERFAPFGQGNPLPQFVSRGVRLVDLISLGSESQHWKMRFGSLWAVAWSGAKRWPELTLGQQLDIVYTAEWNEFNGYKNIQLKIVDIKINQLNT</sequence>
<evidence type="ECO:0000256" key="5">
    <source>
        <dbReference type="ARBA" id="ARBA00022839"/>
    </source>
</evidence>
<keyword evidence="4" id="KW-0378">Hydrolase</keyword>
<keyword evidence="3" id="KW-0540">Nuclease</keyword>
<evidence type="ECO:0000256" key="3">
    <source>
        <dbReference type="ARBA" id="ARBA00022722"/>
    </source>
</evidence>
<dbReference type="InterPro" id="IPR003156">
    <property type="entry name" value="DHHA1_dom"/>
</dbReference>
<dbReference type="Gene3D" id="2.40.50.460">
    <property type="match status" value="1"/>
</dbReference>
<proteinExistence type="inferred from homology"/>
<organism evidence="9 10">
    <name type="scientific">Candidatus Falkowbacteria bacterium CG10_big_fil_rev_8_21_14_0_10_37_14</name>
    <dbReference type="NCBI Taxonomy" id="1974561"/>
    <lineage>
        <taxon>Bacteria</taxon>
        <taxon>Candidatus Falkowiibacteriota</taxon>
    </lineage>
</organism>
<dbReference type="PANTHER" id="PTHR30255:SF2">
    <property type="entry name" value="SINGLE-STRANDED-DNA-SPECIFIC EXONUCLEASE RECJ"/>
    <property type="match status" value="1"/>
</dbReference>
<dbReference type="GO" id="GO:0006281">
    <property type="term" value="P:DNA repair"/>
    <property type="evidence" value="ECO:0007669"/>
    <property type="project" value="InterPro"/>
</dbReference>
<evidence type="ECO:0000313" key="10">
    <source>
        <dbReference type="Proteomes" id="UP000228533"/>
    </source>
</evidence>
<dbReference type="GO" id="GO:0008409">
    <property type="term" value="F:5'-3' exonuclease activity"/>
    <property type="evidence" value="ECO:0007669"/>
    <property type="project" value="InterPro"/>
</dbReference>
<evidence type="ECO:0000256" key="4">
    <source>
        <dbReference type="ARBA" id="ARBA00022801"/>
    </source>
</evidence>
<feature type="domain" description="RecJ OB" evidence="8">
    <location>
        <begin position="469"/>
        <end position="571"/>
    </location>
</feature>
<dbReference type="Gene3D" id="3.90.1640.30">
    <property type="match status" value="1"/>
</dbReference>
<dbReference type="Pfam" id="PF01368">
    <property type="entry name" value="DHH"/>
    <property type="match status" value="1"/>
</dbReference>
<dbReference type="Proteomes" id="UP000228533">
    <property type="component" value="Unassembled WGS sequence"/>
</dbReference>
<dbReference type="GO" id="GO:0006310">
    <property type="term" value="P:DNA recombination"/>
    <property type="evidence" value="ECO:0007669"/>
    <property type="project" value="InterPro"/>
</dbReference>
<dbReference type="InterPro" id="IPR051673">
    <property type="entry name" value="SSDNA_exonuclease_RecJ"/>
</dbReference>
<evidence type="ECO:0000256" key="1">
    <source>
        <dbReference type="ARBA" id="ARBA00005915"/>
    </source>
</evidence>
<dbReference type="InterPro" id="IPR038763">
    <property type="entry name" value="DHH_sf"/>
</dbReference>
<evidence type="ECO:0000259" key="8">
    <source>
        <dbReference type="Pfam" id="PF17768"/>
    </source>
</evidence>
<dbReference type="EMBL" id="PFAM01000013">
    <property type="protein sequence ID" value="PIT96073.1"/>
    <property type="molecule type" value="Genomic_DNA"/>
</dbReference>
<evidence type="ECO:0000259" key="6">
    <source>
        <dbReference type="Pfam" id="PF01368"/>
    </source>
</evidence>
<gene>
    <name evidence="9" type="primary">recJ</name>
    <name evidence="9" type="ORF">COT94_02305</name>
</gene>
<dbReference type="Pfam" id="PF02272">
    <property type="entry name" value="DHHA1"/>
    <property type="match status" value="1"/>
</dbReference>
<feature type="domain" description="DDH" evidence="6">
    <location>
        <begin position="81"/>
        <end position="235"/>
    </location>
</feature>
<reference evidence="10" key="1">
    <citation type="submission" date="2017-09" db="EMBL/GenBank/DDBJ databases">
        <title>Depth-based differentiation of microbial function through sediment-hosted aquifers and enrichment of novel symbionts in the deep terrestrial subsurface.</title>
        <authorList>
            <person name="Probst A.J."/>
            <person name="Ladd B."/>
            <person name="Jarett J.K."/>
            <person name="Geller-Mcgrath D.E."/>
            <person name="Sieber C.M.K."/>
            <person name="Emerson J.B."/>
            <person name="Anantharaman K."/>
            <person name="Thomas B.C."/>
            <person name="Malmstrom R."/>
            <person name="Stieglmeier M."/>
            <person name="Klingl A."/>
            <person name="Woyke T."/>
            <person name="Ryan C.M."/>
            <person name="Banfield J.F."/>
        </authorList>
    </citation>
    <scope>NUCLEOTIDE SEQUENCE [LARGE SCALE GENOMIC DNA]</scope>
</reference>
<feature type="domain" description="DHHA1" evidence="7">
    <location>
        <begin position="368"/>
        <end position="454"/>
    </location>
</feature>
<dbReference type="Pfam" id="PF17768">
    <property type="entry name" value="RecJ_OB"/>
    <property type="match status" value="1"/>
</dbReference>
<accession>A0A2M6WTF1</accession>
<evidence type="ECO:0000259" key="7">
    <source>
        <dbReference type="Pfam" id="PF02272"/>
    </source>
</evidence>
<comment type="similarity">
    <text evidence="1">Belongs to the RecJ family.</text>
</comment>
<dbReference type="InterPro" id="IPR001667">
    <property type="entry name" value="DDH_dom"/>
</dbReference>
<dbReference type="SUPFAM" id="SSF64182">
    <property type="entry name" value="DHH phosphoesterases"/>
    <property type="match status" value="1"/>
</dbReference>
<dbReference type="InterPro" id="IPR041122">
    <property type="entry name" value="RecJ_OB"/>
</dbReference>
<protein>
    <recommendedName>
        <fullName evidence="2">Single-stranded-DNA-specific exonuclease RecJ</fullName>
    </recommendedName>
</protein>
<comment type="caution">
    <text evidence="9">The sequence shown here is derived from an EMBL/GenBank/DDBJ whole genome shotgun (WGS) entry which is preliminary data.</text>
</comment>
<name>A0A2M6WTF1_9BACT</name>
<dbReference type="AlphaFoldDB" id="A0A2M6WTF1"/>
<keyword evidence="5 9" id="KW-0269">Exonuclease</keyword>